<evidence type="ECO:0000313" key="7">
    <source>
        <dbReference type="EMBL" id="TWT85010.1"/>
    </source>
</evidence>
<gene>
    <name evidence="7" type="primary">atsA_154</name>
    <name evidence="7" type="ORF">CA13_64920</name>
</gene>
<accession>A0A5C5ZCW6</accession>
<comment type="similarity">
    <text evidence="1">Belongs to the sulfatase family.</text>
</comment>
<dbReference type="PANTHER" id="PTHR42693:SF53">
    <property type="entry name" value="ENDO-4-O-SULFATASE"/>
    <property type="match status" value="1"/>
</dbReference>
<keyword evidence="8" id="KW-1185">Reference proteome</keyword>
<dbReference type="InterPro" id="IPR050738">
    <property type="entry name" value="Sulfatase"/>
</dbReference>
<dbReference type="InterPro" id="IPR000917">
    <property type="entry name" value="Sulfatase_N"/>
</dbReference>
<dbReference type="Proteomes" id="UP000315010">
    <property type="component" value="Unassembled WGS sequence"/>
</dbReference>
<dbReference type="EMBL" id="SJPJ01000001">
    <property type="protein sequence ID" value="TWT85010.1"/>
    <property type="molecule type" value="Genomic_DNA"/>
</dbReference>
<keyword evidence="3 7" id="KW-0378">Hydrolase</keyword>
<evidence type="ECO:0000256" key="2">
    <source>
        <dbReference type="ARBA" id="ARBA00022723"/>
    </source>
</evidence>
<dbReference type="PANTHER" id="PTHR42693">
    <property type="entry name" value="ARYLSULFATASE FAMILY MEMBER"/>
    <property type="match status" value="1"/>
</dbReference>
<dbReference type="InterPro" id="IPR017850">
    <property type="entry name" value="Alkaline_phosphatase_core_sf"/>
</dbReference>
<evidence type="ECO:0000256" key="3">
    <source>
        <dbReference type="ARBA" id="ARBA00022801"/>
    </source>
</evidence>
<dbReference type="GO" id="GO:0046872">
    <property type="term" value="F:metal ion binding"/>
    <property type="evidence" value="ECO:0007669"/>
    <property type="project" value="UniProtKB-KW"/>
</dbReference>
<feature type="domain" description="Sulfatase N-terminal" evidence="6">
    <location>
        <begin position="31"/>
        <end position="371"/>
    </location>
</feature>
<comment type="caution">
    <text evidence="7">The sequence shown here is derived from an EMBL/GenBank/DDBJ whole genome shotgun (WGS) entry which is preliminary data.</text>
</comment>
<protein>
    <submittedName>
        <fullName evidence="7">Arylsulfatase</fullName>
        <ecNumber evidence="7">3.1.6.1</ecNumber>
    </submittedName>
</protein>
<name>A0A5C5ZCW6_9BACT</name>
<feature type="signal peptide" evidence="5">
    <location>
        <begin position="1"/>
        <end position="22"/>
    </location>
</feature>
<organism evidence="7 8">
    <name type="scientific">Novipirellula herctigrandis</name>
    <dbReference type="NCBI Taxonomy" id="2527986"/>
    <lineage>
        <taxon>Bacteria</taxon>
        <taxon>Pseudomonadati</taxon>
        <taxon>Planctomycetota</taxon>
        <taxon>Planctomycetia</taxon>
        <taxon>Pirellulales</taxon>
        <taxon>Pirellulaceae</taxon>
        <taxon>Novipirellula</taxon>
    </lineage>
</organism>
<reference evidence="7 8" key="1">
    <citation type="submission" date="2019-02" db="EMBL/GenBank/DDBJ databases">
        <title>Deep-cultivation of Planctomycetes and their phenomic and genomic characterization uncovers novel biology.</title>
        <authorList>
            <person name="Wiegand S."/>
            <person name="Jogler M."/>
            <person name="Boedeker C."/>
            <person name="Pinto D."/>
            <person name="Vollmers J."/>
            <person name="Rivas-Marin E."/>
            <person name="Kohn T."/>
            <person name="Peeters S.H."/>
            <person name="Heuer A."/>
            <person name="Rast P."/>
            <person name="Oberbeckmann S."/>
            <person name="Bunk B."/>
            <person name="Jeske O."/>
            <person name="Meyerdierks A."/>
            <person name="Storesund J.E."/>
            <person name="Kallscheuer N."/>
            <person name="Luecker S."/>
            <person name="Lage O.M."/>
            <person name="Pohl T."/>
            <person name="Merkel B.J."/>
            <person name="Hornburger P."/>
            <person name="Mueller R.-W."/>
            <person name="Bruemmer F."/>
            <person name="Labrenz M."/>
            <person name="Spormann A.M."/>
            <person name="Op Den Camp H."/>
            <person name="Overmann J."/>
            <person name="Amann R."/>
            <person name="Jetten M.S.M."/>
            <person name="Mascher T."/>
            <person name="Medema M.H."/>
            <person name="Devos D.P."/>
            <person name="Kaster A.-K."/>
            <person name="Ovreas L."/>
            <person name="Rohde M."/>
            <person name="Galperin M.Y."/>
            <person name="Jogler C."/>
        </authorList>
    </citation>
    <scope>NUCLEOTIDE SEQUENCE [LARGE SCALE GENOMIC DNA]</scope>
    <source>
        <strain evidence="7 8">CA13</strain>
    </source>
</reference>
<dbReference type="OrthoDB" id="9783154at2"/>
<dbReference type="EC" id="3.1.6.1" evidence="7"/>
<dbReference type="GO" id="GO:0004065">
    <property type="term" value="F:arylsulfatase activity"/>
    <property type="evidence" value="ECO:0007669"/>
    <property type="project" value="UniProtKB-EC"/>
</dbReference>
<dbReference type="PROSITE" id="PS00523">
    <property type="entry name" value="SULFATASE_1"/>
    <property type="match status" value="1"/>
</dbReference>
<evidence type="ECO:0000256" key="5">
    <source>
        <dbReference type="SAM" id="SignalP"/>
    </source>
</evidence>
<feature type="chain" id="PRO_5022935977" evidence="5">
    <location>
        <begin position="23"/>
        <end position="514"/>
    </location>
</feature>
<evidence type="ECO:0000259" key="6">
    <source>
        <dbReference type="Pfam" id="PF00884"/>
    </source>
</evidence>
<dbReference type="Pfam" id="PF00884">
    <property type="entry name" value="Sulfatase"/>
    <property type="match status" value="1"/>
</dbReference>
<dbReference type="Gene3D" id="3.40.720.10">
    <property type="entry name" value="Alkaline Phosphatase, subunit A"/>
    <property type="match status" value="1"/>
</dbReference>
<sequence length="514" mass="57413" precursor="true">MIKFCLRLLLLATALFSQQTLPAETAIPERPNIVVILSDDAGFEEFGIYDVKKGTPSNTPNIDALARRGVWFAHCWGQAICGPSRSIFLTGNYAIHNGAYDNKLTFLPGQPDRPGNIRRNPDRLPNFTKLVHDAGYKVAVGGKWHNPAGYMVLDDHQQLGLDSYCVWDAAPGPFEQRLGKTLIPDDTWEIAAISGEPKISRYWKPGVIQNDKVVPTTMNDYGPDIFCDFICDFIEENAKDDQPFLAYYTQVLPHGAHCPTPDLVAQGEQPTNKNFRKGTDEGMKMFLAQVNYADKLVAKIVAKIEAMGIADNTIIIYSSDNGTTSSAKSRGVEYGVHLPFVVAGAGIQNRGMTRELTDFTDVLPTIIDFAGTDIPANQHVDGISLKPFLTGNSETTKPAIYSFPGPARAIRTKDFMLEAVCPLYGKPFGRFYKTNGSWDGRGYENVTHSPEYAADRKQFEELLKEYPTRLPDSWDDPVWQDSTMQKGYKYFNEPRRSVTHLAIPNAYQFYDESF</sequence>
<evidence type="ECO:0000313" key="8">
    <source>
        <dbReference type="Proteomes" id="UP000315010"/>
    </source>
</evidence>
<dbReference type="RefSeq" id="WP_146402979.1">
    <property type="nucleotide sequence ID" value="NZ_SJPJ01000001.1"/>
</dbReference>
<keyword evidence="4" id="KW-0106">Calcium</keyword>
<keyword evidence="5" id="KW-0732">Signal</keyword>
<evidence type="ECO:0000256" key="1">
    <source>
        <dbReference type="ARBA" id="ARBA00008779"/>
    </source>
</evidence>
<dbReference type="AlphaFoldDB" id="A0A5C5ZCW6"/>
<proteinExistence type="inferred from homology"/>
<evidence type="ECO:0000256" key="4">
    <source>
        <dbReference type="ARBA" id="ARBA00022837"/>
    </source>
</evidence>
<dbReference type="SUPFAM" id="SSF53649">
    <property type="entry name" value="Alkaline phosphatase-like"/>
    <property type="match status" value="1"/>
</dbReference>
<dbReference type="InterPro" id="IPR024607">
    <property type="entry name" value="Sulfatase_CS"/>
</dbReference>
<keyword evidence="2" id="KW-0479">Metal-binding</keyword>